<gene>
    <name evidence="1" type="ORF">LCGC14_0893180</name>
</gene>
<accession>A0A0F9NYK9</accession>
<sequence>MRCGRLAAVCEGRGLKLAGKGS</sequence>
<organism evidence="1">
    <name type="scientific">marine sediment metagenome</name>
    <dbReference type="NCBI Taxonomy" id="412755"/>
    <lineage>
        <taxon>unclassified sequences</taxon>
        <taxon>metagenomes</taxon>
        <taxon>ecological metagenomes</taxon>
    </lineage>
</organism>
<dbReference type="EMBL" id="LAZR01002871">
    <property type="protein sequence ID" value="KKN24595.1"/>
    <property type="molecule type" value="Genomic_DNA"/>
</dbReference>
<dbReference type="AlphaFoldDB" id="A0A0F9NYK9"/>
<protein>
    <submittedName>
        <fullName evidence="1">Uncharacterized protein</fullName>
    </submittedName>
</protein>
<proteinExistence type="predicted"/>
<reference evidence="1" key="1">
    <citation type="journal article" date="2015" name="Nature">
        <title>Complex archaea that bridge the gap between prokaryotes and eukaryotes.</title>
        <authorList>
            <person name="Spang A."/>
            <person name="Saw J.H."/>
            <person name="Jorgensen S.L."/>
            <person name="Zaremba-Niedzwiedzka K."/>
            <person name="Martijn J."/>
            <person name="Lind A.E."/>
            <person name="van Eijk R."/>
            <person name="Schleper C."/>
            <person name="Guy L."/>
            <person name="Ettema T.J."/>
        </authorList>
    </citation>
    <scope>NUCLEOTIDE SEQUENCE</scope>
</reference>
<feature type="non-terminal residue" evidence="1">
    <location>
        <position position="22"/>
    </location>
</feature>
<evidence type="ECO:0000313" key="1">
    <source>
        <dbReference type="EMBL" id="KKN24595.1"/>
    </source>
</evidence>
<name>A0A0F9NYK9_9ZZZZ</name>
<comment type="caution">
    <text evidence="1">The sequence shown here is derived from an EMBL/GenBank/DDBJ whole genome shotgun (WGS) entry which is preliminary data.</text>
</comment>